<sequence length="145" mass="15560">MASNDNSITLGITLEKPPLNLIYSLQKGSGSNYEPVQVQRSIGDDLYFQLSIEIKGTPDMHDLPDFRGPFVQGPIGSRFIYLDIGSYAGGGGWSGRLKIPLTGIIWDQITAGAELETTVPGTGKNGMPNCATVKPFAGWQEKTGV</sequence>
<evidence type="ECO:0000313" key="1">
    <source>
        <dbReference type="EMBL" id="MCQ6957410.1"/>
    </source>
</evidence>
<accession>A0ABT1SYV7</accession>
<dbReference type="RefSeq" id="WP_256537614.1">
    <property type="nucleotide sequence ID" value="NZ_JANHOH010000001.1"/>
</dbReference>
<gene>
    <name evidence="1" type="ORF">NPE20_05560</name>
</gene>
<name>A0ABT1SYV7_9SPHI</name>
<reference evidence="1 2" key="1">
    <citation type="submission" date="2022-07" db="EMBL/GenBank/DDBJ databases">
        <title>Mucilaginibacter sp. JC4.</title>
        <authorList>
            <person name="Le V."/>
            <person name="Ko S.-R."/>
            <person name="Ahn C.-Y."/>
            <person name="Oh H.-M."/>
        </authorList>
    </citation>
    <scope>NUCLEOTIDE SEQUENCE [LARGE SCALE GENOMIC DNA]</scope>
    <source>
        <strain evidence="1 2">JC4</strain>
    </source>
</reference>
<organism evidence="1 2">
    <name type="scientific">Mucilaginibacter aquariorum</name>
    <dbReference type="NCBI Taxonomy" id="2967225"/>
    <lineage>
        <taxon>Bacteria</taxon>
        <taxon>Pseudomonadati</taxon>
        <taxon>Bacteroidota</taxon>
        <taxon>Sphingobacteriia</taxon>
        <taxon>Sphingobacteriales</taxon>
        <taxon>Sphingobacteriaceae</taxon>
        <taxon>Mucilaginibacter</taxon>
    </lineage>
</organism>
<proteinExistence type="predicted"/>
<dbReference type="EMBL" id="JANHOH010000001">
    <property type="protein sequence ID" value="MCQ6957410.1"/>
    <property type="molecule type" value="Genomic_DNA"/>
</dbReference>
<dbReference type="Proteomes" id="UP001204376">
    <property type="component" value="Unassembled WGS sequence"/>
</dbReference>
<protein>
    <submittedName>
        <fullName evidence="1">DUF5990 family protein</fullName>
    </submittedName>
</protein>
<evidence type="ECO:0000313" key="2">
    <source>
        <dbReference type="Proteomes" id="UP001204376"/>
    </source>
</evidence>
<dbReference type="Pfam" id="PF19452">
    <property type="entry name" value="DUF5990"/>
    <property type="match status" value="1"/>
</dbReference>
<dbReference type="InterPro" id="IPR046032">
    <property type="entry name" value="DUF5990"/>
</dbReference>
<comment type="caution">
    <text evidence="1">The sequence shown here is derived from an EMBL/GenBank/DDBJ whole genome shotgun (WGS) entry which is preliminary data.</text>
</comment>
<keyword evidence="2" id="KW-1185">Reference proteome</keyword>